<proteinExistence type="predicted"/>
<keyword evidence="2" id="KW-1185">Reference proteome</keyword>
<dbReference type="InterPro" id="IPR043519">
    <property type="entry name" value="NT_sf"/>
</dbReference>
<protein>
    <submittedName>
        <fullName evidence="1">Uncharacterized protein</fullName>
    </submittedName>
</protein>
<dbReference type="OrthoDB" id="3259529at2759"/>
<organism evidence="1 2">
    <name type="scientific">Collybia nuda</name>
    <dbReference type="NCBI Taxonomy" id="64659"/>
    <lineage>
        <taxon>Eukaryota</taxon>
        <taxon>Fungi</taxon>
        <taxon>Dikarya</taxon>
        <taxon>Basidiomycota</taxon>
        <taxon>Agaricomycotina</taxon>
        <taxon>Agaricomycetes</taxon>
        <taxon>Agaricomycetidae</taxon>
        <taxon>Agaricales</taxon>
        <taxon>Tricholomatineae</taxon>
        <taxon>Clitocybaceae</taxon>
        <taxon>Collybia</taxon>
    </lineage>
</organism>
<gene>
    <name evidence="1" type="ORF">BDZ94DRAFT_422035</name>
</gene>
<dbReference type="EMBL" id="MU150446">
    <property type="protein sequence ID" value="KAF9456212.1"/>
    <property type="molecule type" value="Genomic_DNA"/>
</dbReference>
<dbReference type="Gene3D" id="3.30.460.40">
    <property type="match status" value="1"/>
</dbReference>
<reference evidence="1" key="1">
    <citation type="submission" date="2020-11" db="EMBL/GenBank/DDBJ databases">
        <authorList>
            <consortium name="DOE Joint Genome Institute"/>
            <person name="Ahrendt S."/>
            <person name="Riley R."/>
            <person name="Andreopoulos W."/>
            <person name="Labutti K."/>
            <person name="Pangilinan J."/>
            <person name="Ruiz-Duenas F.J."/>
            <person name="Barrasa J.M."/>
            <person name="Sanchez-Garcia M."/>
            <person name="Camarero S."/>
            <person name="Miyauchi S."/>
            <person name="Serrano A."/>
            <person name="Linde D."/>
            <person name="Babiker R."/>
            <person name="Drula E."/>
            <person name="Ayuso-Fernandez I."/>
            <person name="Pacheco R."/>
            <person name="Padilla G."/>
            <person name="Ferreira P."/>
            <person name="Barriuso J."/>
            <person name="Kellner H."/>
            <person name="Castanera R."/>
            <person name="Alfaro M."/>
            <person name="Ramirez L."/>
            <person name="Pisabarro A.G."/>
            <person name="Kuo A."/>
            <person name="Tritt A."/>
            <person name="Lipzen A."/>
            <person name="He G."/>
            <person name="Yan M."/>
            <person name="Ng V."/>
            <person name="Cullen D."/>
            <person name="Martin F."/>
            <person name="Rosso M.-N."/>
            <person name="Henrissat B."/>
            <person name="Hibbett D."/>
            <person name="Martinez A.T."/>
            <person name="Grigoriev I.V."/>
        </authorList>
    </citation>
    <scope>NUCLEOTIDE SEQUENCE</scope>
    <source>
        <strain evidence="1">CBS 247.69</strain>
    </source>
</reference>
<name>A0A9P5XR94_9AGAR</name>
<evidence type="ECO:0000313" key="2">
    <source>
        <dbReference type="Proteomes" id="UP000807353"/>
    </source>
</evidence>
<comment type="caution">
    <text evidence="1">The sequence shown here is derived from an EMBL/GenBank/DDBJ whole genome shotgun (WGS) entry which is preliminary data.</text>
</comment>
<evidence type="ECO:0000313" key="1">
    <source>
        <dbReference type="EMBL" id="KAF9456212.1"/>
    </source>
</evidence>
<dbReference type="Proteomes" id="UP000807353">
    <property type="component" value="Unassembled WGS sequence"/>
</dbReference>
<dbReference type="AlphaFoldDB" id="A0A9P5XR94"/>
<sequence>MIISGLFSHLRIPIFGRRRRIIKIEVPPDLLVDARGLPGDLPGDVPFVLPITSSALHSEKTRWCIVGDILLEYYGVPKVVGDIEICLPSEDLANAFSAVKSLGEFCYPFRPLRGHYTRHAAPHSRFRVKGMNQCFVFIPAEAYGLSSADFSRLLYPSLINFPLLPLPTYIQGLCVALANEP</sequence>
<accession>A0A9P5XR94</accession>
<dbReference type="SUPFAM" id="SSF81301">
    <property type="entry name" value="Nucleotidyltransferase"/>
    <property type="match status" value="1"/>
</dbReference>